<reference evidence="3 4" key="1">
    <citation type="journal article" date="2015" name="Int. J. Syst. Evol. Microbiol.">
        <title>Mariniphaga sediminis sp. nov., isolated from coastal sediment.</title>
        <authorList>
            <person name="Wang F.Q."/>
            <person name="Shen Q.Y."/>
            <person name="Chen G.J."/>
            <person name="Du Z.J."/>
        </authorList>
    </citation>
    <scope>NUCLEOTIDE SEQUENCE [LARGE SCALE GENOMIC DNA]</scope>
    <source>
        <strain evidence="3 4">SY21</strain>
    </source>
</reference>
<dbReference type="Gene3D" id="3.30.70.1060">
    <property type="entry name" value="Dimeric alpha+beta barrel"/>
    <property type="match status" value="1"/>
</dbReference>
<feature type="domain" description="YCII-related" evidence="2">
    <location>
        <begin position="1"/>
        <end position="109"/>
    </location>
</feature>
<dbReference type="PANTHER" id="PTHR35174">
    <property type="entry name" value="BLL7171 PROTEIN-RELATED"/>
    <property type="match status" value="1"/>
</dbReference>
<dbReference type="RefSeq" id="WP_119350187.1">
    <property type="nucleotide sequence ID" value="NZ_JBFHKJ010000079.1"/>
</dbReference>
<sequence>MRFVCFGYLNEKKWAQLPKAVQSEFLNDYFTYYSSLKKRGHFIQGEGLKGADSGCRIHLEDGIVKVEKLIDSKDQLGGYFILEATDIEEAKTIIAKHPGLKIGAFEIREADEEISRMVGAK</sequence>
<dbReference type="InterPro" id="IPR005545">
    <property type="entry name" value="YCII"/>
</dbReference>
<dbReference type="Pfam" id="PF03795">
    <property type="entry name" value="YCII"/>
    <property type="match status" value="1"/>
</dbReference>
<comment type="caution">
    <text evidence="3">The sequence shown here is derived from an EMBL/GenBank/DDBJ whole genome shotgun (WGS) entry which is preliminary data.</text>
</comment>
<protein>
    <recommendedName>
        <fullName evidence="2">YCII-related domain-containing protein</fullName>
    </recommendedName>
</protein>
<dbReference type="PANTHER" id="PTHR35174:SF3">
    <property type="entry name" value="BLL7171 PROTEIN"/>
    <property type="match status" value="1"/>
</dbReference>
<gene>
    <name evidence="3" type="ORF">D1164_11825</name>
</gene>
<dbReference type="OrthoDB" id="7782105at2"/>
<dbReference type="SUPFAM" id="SSF54909">
    <property type="entry name" value="Dimeric alpha+beta barrel"/>
    <property type="match status" value="1"/>
</dbReference>
<name>A0A399CZR3_9BACT</name>
<evidence type="ECO:0000256" key="1">
    <source>
        <dbReference type="ARBA" id="ARBA00007689"/>
    </source>
</evidence>
<dbReference type="Proteomes" id="UP000266441">
    <property type="component" value="Unassembled WGS sequence"/>
</dbReference>
<dbReference type="InterPro" id="IPR011008">
    <property type="entry name" value="Dimeric_a/b-barrel"/>
</dbReference>
<dbReference type="EMBL" id="QWET01000007">
    <property type="protein sequence ID" value="RIH65265.1"/>
    <property type="molecule type" value="Genomic_DNA"/>
</dbReference>
<evidence type="ECO:0000313" key="4">
    <source>
        <dbReference type="Proteomes" id="UP000266441"/>
    </source>
</evidence>
<accession>A0A399CZR3</accession>
<proteinExistence type="inferred from homology"/>
<evidence type="ECO:0000259" key="2">
    <source>
        <dbReference type="Pfam" id="PF03795"/>
    </source>
</evidence>
<dbReference type="AlphaFoldDB" id="A0A399CZR3"/>
<organism evidence="3 4">
    <name type="scientific">Mariniphaga sediminis</name>
    <dbReference type="NCBI Taxonomy" id="1628158"/>
    <lineage>
        <taxon>Bacteria</taxon>
        <taxon>Pseudomonadati</taxon>
        <taxon>Bacteroidota</taxon>
        <taxon>Bacteroidia</taxon>
        <taxon>Marinilabiliales</taxon>
        <taxon>Prolixibacteraceae</taxon>
        <taxon>Mariniphaga</taxon>
    </lineage>
</organism>
<evidence type="ECO:0000313" key="3">
    <source>
        <dbReference type="EMBL" id="RIH65265.1"/>
    </source>
</evidence>
<comment type="similarity">
    <text evidence="1">Belongs to the YciI family.</text>
</comment>
<keyword evidence="4" id="KW-1185">Reference proteome</keyword>